<feature type="chain" id="PRO_5036483201" description="Peptidase M10 metallopeptidase domain-containing protein" evidence="6">
    <location>
        <begin position="26"/>
        <end position="165"/>
    </location>
</feature>
<evidence type="ECO:0000313" key="9">
    <source>
        <dbReference type="Proteomes" id="UP000298416"/>
    </source>
</evidence>
<feature type="binding site" evidence="5">
    <location>
        <position position="165"/>
    </location>
    <ligand>
        <name>Ca(2+)</name>
        <dbReference type="ChEBI" id="CHEBI:29108"/>
        <label>3</label>
    </ligand>
</feature>
<dbReference type="GO" id="GO:0030198">
    <property type="term" value="P:extracellular matrix organization"/>
    <property type="evidence" value="ECO:0007669"/>
    <property type="project" value="TreeGrafter"/>
</dbReference>
<feature type="binding site" evidence="5">
    <location>
        <position position="160"/>
    </location>
    <ligand>
        <name>Zn(2+)</name>
        <dbReference type="ChEBI" id="CHEBI:29105"/>
        <label>1</label>
    </ligand>
</feature>
<dbReference type="PANTHER" id="PTHR10201:SF213">
    <property type="entry name" value="METALLOENDOPROTEINASE 2-MMP-LIKE"/>
    <property type="match status" value="1"/>
</dbReference>
<evidence type="ECO:0000256" key="3">
    <source>
        <dbReference type="ARBA" id="ARBA00022801"/>
    </source>
</evidence>
<organism evidence="8">
    <name type="scientific">Salvia splendens</name>
    <name type="common">Scarlet sage</name>
    <dbReference type="NCBI Taxonomy" id="180675"/>
    <lineage>
        <taxon>Eukaryota</taxon>
        <taxon>Viridiplantae</taxon>
        <taxon>Streptophyta</taxon>
        <taxon>Embryophyta</taxon>
        <taxon>Tracheophyta</taxon>
        <taxon>Spermatophyta</taxon>
        <taxon>Magnoliopsida</taxon>
        <taxon>eudicotyledons</taxon>
        <taxon>Gunneridae</taxon>
        <taxon>Pentapetalae</taxon>
        <taxon>asterids</taxon>
        <taxon>lamiids</taxon>
        <taxon>Lamiales</taxon>
        <taxon>Lamiaceae</taxon>
        <taxon>Nepetoideae</taxon>
        <taxon>Mentheae</taxon>
        <taxon>Salviinae</taxon>
        <taxon>Salvia</taxon>
        <taxon>Salvia subgen. Calosphace</taxon>
        <taxon>core Calosphace</taxon>
    </lineage>
</organism>
<evidence type="ECO:0000313" key="8">
    <source>
        <dbReference type="EMBL" id="KAG6386832.1"/>
    </source>
</evidence>
<dbReference type="GO" id="GO:0008270">
    <property type="term" value="F:zinc ion binding"/>
    <property type="evidence" value="ECO:0007669"/>
    <property type="project" value="InterPro"/>
</dbReference>
<keyword evidence="2 5" id="KW-0479">Metal-binding</keyword>
<feature type="domain" description="Peptidase M10 metallopeptidase" evidence="7">
    <location>
        <begin position="95"/>
        <end position="165"/>
    </location>
</feature>
<dbReference type="AlphaFoldDB" id="A0A8X8YZL2"/>
<dbReference type="GO" id="GO:0031012">
    <property type="term" value="C:extracellular matrix"/>
    <property type="evidence" value="ECO:0007669"/>
    <property type="project" value="InterPro"/>
</dbReference>
<comment type="caution">
    <text evidence="8">The sequence shown here is derived from an EMBL/GenBank/DDBJ whole genome shotgun (WGS) entry which is preliminary data.</text>
</comment>
<dbReference type="InterPro" id="IPR024079">
    <property type="entry name" value="MetalloPept_cat_dom_sf"/>
</dbReference>
<dbReference type="GO" id="GO:0030574">
    <property type="term" value="P:collagen catabolic process"/>
    <property type="evidence" value="ECO:0007669"/>
    <property type="project" value="TreeGrafter"/>
</dbReference>
<dbReference type="Proteomes" id="UP000298416">
    <property type="component" value="Unassembled WGS sequence"/>
</dbReference>
<evidence type="ECO:0000259" key="7">
    <source>
        <dbReference type="Pfam" id="PF00413"/>
    </source>
</evidence>
<feature type="binding site" evidence="5">
    <location>
        <position position="143"/>
    </location>
    <ligand>
        <name>Ca(2+)</name>
        <dbReference type="ChEBI" id="CHEBI:29108"/>
        <label>3</label>
    </ligand>
</feature>
<evidence type="ECO:0000256" key="4">
    <source>
        <dbReference type="ARBA" id="ARBA00022833"/>
    </source>
</evidence>
<dbReference type="PRINTS" id="PR00138">
    <property type="entry name" value="MATRIXIN"/>
</dbReference>
<keyword evidence="1" id="KW-0645">Protease</keyword>
<dbReference type="GO" id="GO:0006508">
    <property type="term" value="P:proteolysis"/>
    <property type="evidence" value="ECO:0007669"/>
    <property type="project" value="UniProtKB-KW"/>
</dbReference>
<keyword evidence="9" id="KW-1185">Reference proteome</keyword>
<feature type="binding site" evidence="5">
    <location>
        <position position="142"/>
    </location>
    <ligand>
        <name>Ca(2+)</name>
        <dbReference type="ChEBI" id="CHEBI:29108"/>
        <label>3</label>
    </ligand>
</feature>
<dbReference type="Pfam" id="PF00413">
    <property type="entry name" value="Peptidase_M10"/>
    <property type="match status" value="1"/>
</dbReference>
<comment type="cofactor">
    <cofactor evidence="5">
        <name>Ca(2+)</name>
        <dbReference type="ChEBI" id="CHEBI:29108"/>
    </cofactor>
    <text evidence="5">Can bind about 5 Ca(2+) ions per subunit.</text>
</comment>
<dbReference type="InterPro" id="IPR001818">
    <property type="entry name" value="Pept_M10_metallopeptidase"/>
</dbReference>
<dbReference type="Gene3D" id="3.40.390.10">
    <property type="entry name" value="Collagenase (Catalytic Domain)"/>
    <property type="match status" value="1"/>
</dbReference>
<feature type="binding site" evidence="5">
    <location>
        <position position="135"/>
    </location>
    <ligand>
        <name>Zn(2+)</name>
        <dbReference type="ChEBI" id="CHEBI:29105"/>
        <label>1</label>
    </ligand>
</feature>
<accession>A0A8X8YZL2</accession>
<keyword evidence="3" id="KW-0378">Hydrolase</keyword>
<name>A0A8X8YZL2_SALSN</name>
<evidence type="ECO:0000256" key="2">
    <source>
        <dbReference type="ARBA" id="ARBA00022723"/>
    </source>
</evidence>
<evidence type="ECO:0000256" key="1">
    <source>
        <dbReference type="ARBA" id="ARBA00022670"/>
    </source>
</evidence>
<comment type="cofactor">
    <cofactor evidence="5">
        <name>Zn(2+)</name>
        <dbReference type="ChEBI" id="CHEBI:29105"/>
    </cofactor>
    <text evidence="5">Binds 2 Zn(2+) ions per subunit.</text>
</comment>
<feature type="binding site" evidence="5">
    <location>
        <position position="165"/>
    </location>
    <ligand>
        <name>Ca(2+)</name>
        <dbReference type="ChEBI" id="CHEBI:29108"/>
        <label>1</label>
    </ligand>
</feature>
<keyword evidence="6" id="KW-0732">Signal</keyword>
<dbReference type="PANTHER" id="PTHR10201">
    <property type="entry name" value="MATRIX METALLOPROTEINASE"/>
    <property type="match status" value="1"/>
</dbReference>
<dbReference type="EMBL" id="PNBA02000021">
    <property type="protein sequence ID" value="KAG6386832.1"/>
    <property type="molecule type" value="Genomic_DNA"/>
</dbReference>
<feature type="binding site" evidence="5">
    <location>
        <position position="125"/>
    </location>
    <ligand>
        <name>Ca(2+)</name>
        <dbReference type="ChEBI" id="CHEBI:29108"/>
        <label>2</label>
    </ligand>
</feature>
<feature type="binding site" evidence="5">
    <location>
        <position position="137"/>
    </location>
    <ligand>
        <name>Zn(2+)</name>
        <dbReference type="ChEBI" id="CHEBI:29105"/>
        <label>1</label>
    </ligand>
</feature>
<sequence length="165" mass="18721">MASKIFHPISLIFLIFILLAPIGHAKRSIPSDKNSSPFDFIKSLKGCHKGNNTNEIHELKAYLEKFGYLTIQTKPMPLMMISMIPWNQLSKPTRKTSTSNPQCLQKWDAATHFSFSQVQTNQFSDLVIGFFRGDHQDQYPFDGRGGTLAHAFAPTDGRFHYDADE</sequence>
<proteinExistence type="predicted"/>
<evidence type="ECO:0000256" key="5">
    <source>
        <dbReference type="PIRSR" id="PIRSR621190-2"/>
    </source>
</evidence>
<keyword evidence="4 5" id="KW-0862">Zinc</keyword>
<dbReference type="InterPro" id="IPR021190">
    <property type="entry name" value="Pept_M10A"/>
</dbReference>
<dbReference type="GO" id="GO:0004222">
    <property type="term" value="F:metalloendopeptidase activity"/>
    <property type="evidence" value="ECO:0007669"/>
    <property type="project" value="InterPro"/>
</dbReference>
<reference evidence="8" key="1">
    <citation type="submission" date="2018-01" db="EMBL/GenBank/DDBJ databases">
        <authorList>
            <person name="Mao J.F."/>
        </authorList>
    </citation>
    <scope>NUCLEOTIDE SEQUENCE</scope>
    <source>
        <strain evidence="8">Huo1</strain>
        <tissue evidence="8">Leaf</tissue>
    </source>
</reference>
<reference evidence="8" key="2">
    <citation type="submission" date="2020-08" db="EMBL/GenBank/DDBJ databases">
        <title>Plant Genome Project.</title>
        <authorList>
            <person name="Zhang R.-G."/>
        </authorList>
    </citation>
    <scope>NUCLEOTIDE SEQUENCE</scope>
    <source>
        <strain evidence="8">Huo1</strain>
        <tissue evidence="8">Leaf</tissue>
    </source>
</reference>
<gene>
    <name evidence="8" type="ORF">SASPL_152008</name>
</gene>
<feature type="binding site" evidence="5">
    <location>
        <position position="162"/>
    </location>
    <ligand>
        <name>Ca(2+)</name>
        <dbReference type="ChEBI" id="CHEBI:29108"/>
        <label>3</label>
    </ligand>
</feature>
<dbReference type="SUPFAM" id="SSF55486">
    <property type="entry name" value="Metalloproteases ('zincins'), catalytic domain"/>
    <property type="match status" value="1"/>
</dbReference>
<feature type="binding site" evidence="5">
    <location>
        <position position="150"/>
    </location>
    <ligand>
        <name>Zn(2+)</name>
        <dbReference type="ChEBI" id="CHEBI:29105"/>
        <label>1</label>
    </ligand>
</feature>
<feature type="signal peptide" evidence="6">
    <location>
        <begin position="1"/>
        <end position="25"/>
    </location>
</feature>
<keyword evidence="5" id="KW-0106">Calcium</keyword>
<protein>
    <recommendedName>
        <fullName evidence="7">Peptidase M10 metallopeptidase domain-containing protein</fullName>
    </recommendedName>
</protein>
<evidence type="ECO:0000256" key="6">
    <source>
        <dbReference type="SAM" id="SignalP"/>
    </source>
</evidence>